<evidence type="ECO:0000256" key="2">
    <source>
        <dbReference type="ARBA" id="ARBA00001946"/>
    </source>
</evidence>
<dbReference type="Pfam" id="PF00293">
    <property type="entry name" value="NUDIX"/>
    <property type="match status" value="1"/>
</dbReference>
<evidence type="ECO:0000256" key="6">
    <source>
        <dbReference type="ARBA" id="ARBA00023211"/>
    </source>
</evidence>
<keyword evidence="5" id="KW-0460">Magnesium</keyword>
<accession>A0A1R4EEZ8</accession>
<dbReference type="Gene3D" id="3.90.79.10">
    <property type="entry name" value="Nucleoside Triphosphate Pyrophosphohydrolase"/>
    <property type="match status" value="1"/>
</dbReference>
<dbReference type="PANTHER" id="PTHR12992:SF11">
    <property type="entry name" value="MITOCHONDRIAL COENZYME A DIPHOSPHATASE NUDT8"/>
    <property type="match status" value="1"/>
</dbReference>
<dbReference type="GO" id="GO:0010945">
    <property type="term" value="F:coenzyme A diphosphatase activity"/>
    <property type="evidence" value="ECO:0007669"/>
    <property type="project" value="InterPro"/>
</dbReference>
<evidence type="ECO:0000313" key="8">
    <source>
        <dbReference type="EMBL" id="SJM37067.1"/>
    </source>
</evidence>
<dbReference type="EMBL" id="FUGD01000071">
    <property type="protein sequence ID" value="SJM37067.1"/>
    <property type="molecule type" value="Genomic_DNA"/>
</dbReference>
<dbReference type="PANTHER" id="PTHR12992">
    <property type="entry name" value="NUDIX HYDROLASE"/>
    <property type="match status" value="1"/>
</dbReference>
<evidence type="ECO:0000256" key="4">
    <source>
        <dbReference type="ARBA" id="ARBA00022801"/>
    </source>
</evidence>
<dbReference type="CDD" id="cd03426">
    <property type="entry name" value="NUDIX_CoAse_Nudt7"/>
    <property type="match status" value="1"/>
</dbReference>
<dbReference type="RefSeq" id="WP_244152391.1">
    <property type="nucleotide sequence ID" value="NZ_FUGD01000071.1"/>
</dbReference>
<reference evidence="9" key="1">
    <citation type="submission" date="2017-02" db="EMBL/GenBank/DDBJ databases">
        <authorList>
            <person name="Mornico D."/>
        </authorList>
    </citation>
    <scope>NUCLEOTIDE SEQUENCE [LARGE SCALE GENOMIC DNA]</scope>
</reference>
<organism evidence="8 9">
    <name type="scientific">Psychrobacter pasteurii</name>
    <dbReference type="NCBI Taxonomy" id="1945520"/>
    <lineage>
        <taxon>Bacteria</taxon>
        <taxon>Pseudomonadati</taxon>
        <taxon>Pseudomonadota</taxon>
        <taxon>Gammaproteobacteria</taxon>
        <taxon>Moraxellales</taxon>
        <taxon>Moraxellaceae</taxon>
        <taxon>Psychrobacter</taxon>
    </lineage>
</organism>
<dbReference type="PROSITE" id="PS51462">
    <property type="entry name" value="NUDIX"/>
    <property type="match status" value="1"/>
</dbReference>
<evidence type="ECO:0000313" key="9">
    <source>
        <dbReference type="Proteomes" id="UP000188169"/>
    </source>
</evidence>
<keyword evidence="6" id="KW-0464">Manganese</keyword>
<proteinExistence type="predicted"/>
<dbReference type="AlphaFoldDB" id="A0A1R4EEZ8"/>
<comment type="cofactor">
    <cofactor evidence="1">
        <name>Mn(2+)</name>
        <dbReference type="ChEBI" id="CHEBI:29035"/>
    </cofactor>
</comment>
<name>A0A1R4EEZ8_9GAMM</name>
<dbReference type="InterPro" id="IPR015797">
    <property type="entry name" value="NUDIX_hydrolase-like_dom_sf"/>
</dbReference>
<keyword evidence="9" id="KW-1185">Reference proteome</keyword>
<evidence type="ECO:0000256" key="3">
    <source>
        <dbReference type="ARBA" id="ARBA00022723"/>
    </source>
</evidence>
<protein>
    <submittedName>
        <fullName evidence="8">Putative NUDIX hydrolase</fullName>
    </submittedName>
</protein>
<keyword evidence="3" id="KW-0479">Metal-binding</keyword>
<sequence>MKPSTEMTSAIRMKHQNIHSPRFEELAVVLPEYITHPELRQMAQRVQQAMFQDGVVSCHTHNNTFEHEGEIGRVKAILDHLINTPNSDAAVLVLITNEPQPKILLTRRAAHLSSHAGEVSFAGGKHDDGDGNNVVTALREACEETALPPNKAQIVGQLPTQISKKGLEVRPIVALVEPPVTYVPELGEIARIFWGDFKKIITEPTCDYVLPYTMGGQTIHIKTPCWKIEGEVVWGLTGRILASLLEVGFDRQIEWYYQPVEEQSQLADNE</sequence>
<evidence type="ECO:0000256" key="5">
    <source>
        <dbReference type="ARBA" id="ARBA00022842"/>
    </source>
</evidence>
<keyword evidence="4 8" id="KW-0378">Hydrolase</keyword>
<comment type="cofactor">
    <cofactor evidence="2">
        <name>Mg(2+)</name>
        <dbReference type="ChEBI" id="CHEBI:18420"/>
    </cofactor>
</comment>
<gene>
    <name evidence="8" type="ORF">A1019T_01038</name>
</gene>
<feature type="domain" description="Nudix hydrolase" evidence="7">
    <location>
        <begin position="86"/>
        <end position="218"/>
    </location>
</feature>
<dbReference type="InterPro" id="IPR045121">
    <property type="entry name" value="CoAse"/>
</dbReference>
<evidence type="ECO:0000256" key="1">
    <source>
        <dbReference type="ARBA" id="ARBA00001936"/>
    </source>
</evidence>
<dbReference type="SUPFAM" id="SSF55811">
    <property type="entry name" value="Nudix"/>
    <property type="match status" value="1"/>
</dbReference>
<evidence type="ECO:0000259" key="7">
    <source>
        <dbReference type="PROSITE" id="PS51462"/>
    </source>
</evidence>
<dbReference type="Proteomes" id="UP000188169">
    <property type="component" value="Unassembled WGS sequence"/>
</dbReference>
<dbReference type="GO" id="GO:0046872">
    <property type="term" value="F:metal ion binding"/>
    <property type="evidence" value="ECO:0007669"/>
    <property type="project" value="UniProtKB-KW"/>
</dbReference>
<dbReference type="STRING" id="1945520.A1019T_01038"/>
<dbReference type="InterPro" id="IPR000086">
    <property type="entry name" value="NUDIX_hydrolase_dom"/>
</dbReference>